<dbReference type="Proteomes" id="UP001392318">
    <property type="component" value="Unassembled WGS sequence"/>
</dbReference>
<accession>A0ACC6RU73</accession>
<protein>
    <submittedName>
        <fullName evidence="1">Helix-turn-helix domain-containing protein</fullName>
    </submittedName>
</protein>
<organism evidence="1 2">
    <name type="scientific">Paraburkholderia unamae</name>
    <dbReference type="NCBI Taxonomy" id="219649"/>
    <lineage>
        <taxon>Bacteria</taxon>
        <taxon>Pseudomonadati</taxon>
        <taxon>Pseudomonadota</taxon>
        <taxon>Betaproteobacteria</taxon>
        <taxon>Burkholderiales</taxon>
        <taxon>Burkholderiaceae</taxon>
        <taxon>Paraburkholderia</taxon>
    </lineage>
</organism>
<proteinExistence type="predicted"/>
<name>A0ACC6RU73_9BURK</name>
<evidence type="ECO:0000313" key="1">
    <source>
        <dbReference type="EMBL" id="MEM5405280.1"/>
    </source>
</evidence>
<sequence length="112" mass="12686">MPKMDNPDESPLQGALHALSNRHRLTILIWLTEPEKHFPPQRDADLVKDGVCVSFITEKTGLSQPTVTTHMQALAAADLVTSKKIKNWVYYKPNREAVERLLDDLDRALRPA</sequence>
<evidence type="ECO:0000313" key="2">
    <source>
        <dbReference type="Proteomes" id="UP001392318"/>
    </source>
</evidence>
<keyword evidence="2" id="KW-1185">Reference proteome</keyword>
<gene>
    <name evidence="1" type="ORF">VSR83_35630</name>
</gene>
<dbReference type="EMBL" id="JAYMRU010000039">
    <property type="protein sequence ID" value="MEM5405280.1"/>
    <property type="molecule type" value="Genomic_DNA"/>
</dbReference>
<reference evidence="1" key="1">
    <citation type="submission" date="2024-01" db="EMBL/GenBank/DDBJ databases">
        <title>The diversity of rhizobia nodulating Mimosa spp. in eleven states of Brazil covering several biomes is determined by host plant, location, and edaphic factors.</title>
        <authorList>
            <person name="Rouws L."/>
            <person name="Barauna A."/>
            <person name="Beukes C."/>
            <person name="De Faria S.M."/>
            <person name="Gross E."/>
            <person name="Dos Reis Junior F.B."/>
            <person name="Simon M."/>
            <person name="Maluk M."/>
            <person name="Odee D.W."/>
            <person name="Kenicer G."/>
            <person name="Young J.P.W."/>
            <person name="Reis V.M."/>
            <person name="Zilli J."/>
            <person name="James E.K."/>
        </authorList>
    </citation>
    <scope>NUCLEOTIDE SEQUENCE</scope>
    <source>
        <strain evidence="1">JPY452</strain>
    </source>
</reference>
<comment type="caution">
    <text evidence="1">The sequence shown here is derived from an EMBL/GenBank/DDBJ whole genome shotgun (WGS) entry which is preliminary data.</text>
</comment>